<dbReference type="PANTHER" id="PTHR30006">
    <property type="entry name" value="THIAMINE-BINDING PERIPLASMIC PROTEIN-RELATED"/>
    <property type="match status" value="1"/>
</dbReference>
<organism evidence="3 4">
    <name type="scientific">Tranquillimonas rosea</name>
    <dbReference type="NCBI Taxonomy" id="641238"/>
    <lineage>
        <taxon>Bacteria</taxon>
        <taxon>Pseudomonadati</taxon>
        <taxon>Pseudomonadota</taxon>
        <taxon>Alphaproteobacteria</taxon>
        <taxon>Rhodobacterales</taxon>
        <taxon>Roseobacteraceae</taxon>
        <taxon>Tranquillimonas</taxon>
    </lineage>
</organism>
<dbReference type="RefSeq" id="WP_218142568.1">
    <property type="nucleotide sequence ID" value="NZ_FOGU01000013.1"/>
</dbReference>
<reference evidence="3 4" key="1">
    <citation type="submission" date="2016-10" db="EMBL/GenBank/DDBJ databases">
        <authorList>
            <person name="de Groot N.N."/>
        </authorList>
    </citation>
    <scope>NUCLEOTIDE SEQUENCE [LARGE SCALE GENOMIC DNA]</scope>
    <source>
        <strain evidence="3 4">DSM 23042</strain>
    </source>
</reference>
<dbReference type="STRING" id="641238.SAMN04490244_11367"/>
<dbReference type="GO" id="GO:0030288">
    <property type="term" value="C:outer membrane-bounded periplasmic space"/>
    <property type="evidence" value="ECO:0007669"/>
    <property type="project" value="TreeGrafter"/>
</dbReference>
<dbReference type="SUPFAM" id="SSF53850">
    <property type="entry name" value="Periplasmic binding protein-like II"/>
    <property type="match status" value="1"/>
</dbReference>
<proteinExistence type="predicted"/>
<dbReference type="PANTHER" id="PTHR30006:SF25">
    <property type="entry name" value="PHOSPHOGLYCERATE TRANSPORT REGULATORY PROTEIN PGTC"/>
    <property type="match status" value="1"/>
</dbReference>
<feature type="signal peptide" evidence="2">
    <location>
        <begin position="1"/>
        <end position="20"/>
    </location>
</feature>
<evidence type="ECO:0000313" key="4">
    <source>
        <dbReference type="Proteomes" id="UP000198885"/>
    </source>
</evidence>
<dbReference type="Proteomes" id="UP000198885">
    <property type="component" value="Unassembled WGS sequence"/>
</dbReference>
<sequence>MIRRALLHLLALTCAMPAAGQEISDRLGPAEAGHELVVRSTTDLSVLRPVLEDFLAAWPDVAIRYEQWLSNNLYRLTLEDCEARGAGADLVISSAVHHMVELVNRGCAYTHVSDQTLALPDALVWRDELWGVTREPAVMIYDRTRVPEEDVPRSRFDLLDLLRASDGPYAGRVATYDIEASGLGYLFAYADSLEATTFGGLMEAFGRSDTVATCCSAEIMEGVLRGDYLLAYNIIGSYALQLAEDNPELGIVAPSDYTLMLSRGAMIPQHADSPQLAATLVDYLLSDPGRAALAEAHLITDLEMLIANGAAAPSLGSSALRPVELSPKLLVASDRHKKQLFQARWRDAFPANSAKAP</sequence>
<dbReference type="EMBL" id="FOGU01000013">
    <property type="protein sequence ID" value="SES37575.1"/>
    <property type="molecule type" value="Genomic_DNA"/>
</dbReference>
<name>A0A1H9WUR5_9RHOB</name>
<gene>
    <name evidence="3" type="ORF">SAMN04490244_11367</name>
</gene>
<protein>
    <submittedName>
        <fullName evidence="3">Iron(III) transport system substrate-binding protein</fullName>
    </submittedName>
</protein>
<evidence type="ECO:0000256" key="2">
    <source>
        <dbReference type="SAM" id="SignalP"/>
    </source>
</evidence>
<dbReference type="Gene3D" id="3.40.190.10">
    <property type="entry name" value="Periplasmic binding protein-like II"/>
    <property type="match status" value="2"/>
</dbReference>
<feature type="chain" id="PRO_5011783916" evidence="2">
    <location>
        <begin position="21"/>
        <end position="357"/>
    </location>
</feature>
<evidence type="ECO:0000256" key="1">
    <source>
        <dbReference type="ARBA" id="ARBA00022729"/>
    </source>
</evidence>
<keyword evidence="1 2" id="KW-0732">Signal</keyword>
<keyword evidence="4" id="KW-1185">Reference proteome</keyword>
<dbReference type="Pfam" id="PF13531">
    <property type="entry name" value="SBP_bac_11"/>
    <property type="match status" value="1"/>
</dbReference>
<accession>A0A1H9WUR5</accession>
<dbReference type="AlphaFoldDB" id="A0A1H9WUR5"/>
<evidence type="ECO:0000313" key="3">
    <source>
        <dbReference type="EMBL" id="SES37575.1"/>
    </source>
</evidence>